<reference evidence="2 3" key="1">
    <citation type="submission" date="2018-09" db="EMBL/GenBank/DDBJ databases">
        <title>The draft genome of Acinetobacter spp. strains.</title>
        <authorList>
            <person name="Qin J."/>
            <person name="Feng Y."/>
            <person name="Zong Z."/>
        </authorList>
    </citation>
    <scope>NUCLEOTIDE SEQUENCE [LARGE SCALE GENOMIC DNA]</scope>
    <source>
        <strain evidence="2 3">WCHAc060096</strain>
    </source>
</reference>
<dbReference type="Proteomes" id="UP000269001">
    <property type="component" value="Unassembled WGS sequence"/>
</dbReference>
<dbReference type="AlphaFoldDB" id="A0A3A8EFZ9"/>
<dbReference type="InterPro" id="IPR001296">
    <property type="entry name" value="Glyco_trans_1"/>
</dbReference>
<evidence type="ECO:0000313" key="3">
    <source>
        <dbReference type="Proteomes" id="UP000269001"/>
    </source>
</evidence>
<sequence length="375" mass="44105">MIKVGLIIDEFFGGAGTAFGGYGFLAREYIAKYIPNEDIQVDVLLGKGSRKLFAEEFKVDDIVAYRLPRYKWSAKRWLKNKNYDIYLSIELTDSYVLINEPNKNKKLILWIQDPRPQYEWDEINTVKLFPEYNYYNQKIYDLVHEWYQQERVKFISQGYFLNQKAIDLYNLAQNVDIEYMPNPIEIDQDFCVKSFEKKNMIIFLGRIESVKRGWLFCEIAKKMPDIDFYVLGKTHREESKNSEIMSNYYSIPNLNFVGHVECEEKIKYLKEAKILVNTSIHEALPISFLEALSYGTLLVSNRNPEDLTAKFGIHVGDVLGDGFDKINLYVNAIRQLLDDEEYRKRVSLEAINYIRDIHDVDKIVPKLRNTIIEEI</sequence>
<keyword evidence="3" id="KW-1185">Reference proteome</keyword>
<dbReference type="SUPFAM" id="SSF53756">
    <property type="entry name" value="UDP-Glycosyltransferase/glycogen phosphorylase"/>
    <property type="match status" value="1"/>
</dbReference>
<dbReference type="EMBL" id="RAXU01000008">
    <property type="protein sequence ID" value="RKG33857.1"/>
    <property type="molecule type" value="Genomic_DNA"/>
</dbReference>
<keyword evidence="2" id="KW-0808">Transferase</keyword>
<dbReference type="CDD" id="cd03801">
    <property type="entry name" value="GT4_PimA-like"/>
    <property type="match status" value="1"/>
</dbReference>
<evidence type="ECO:0000259" key="1">
    <source>
        <dbReference type="Pfam" id="PF00534"/>
    </source>
</evidence>
<dbReference type="Gene3D" id="3.40.50.2000">
    <property type="entry name" value="Glycogen Phosphorylase B"/>
    <property type="match status" value="1"/>
</dbReference>
<dbReference type="GO" id="GO:0016757">
    <property type="term" value="F:glycosyltransferase activity"/>
    <property type="evidence" value="ECO:0007669"/>
    <property type="project" value="InterPro"/>
</dbReference>
<dbReference type="PANTHER" id="PTHR12526">
    <property type="entry name" value="GLYCOSYLTRANSFERASE"/>
    <property type="match status" value="1"/>
</dbReference>
<dbReference type="RefSeq" id="WP_120370008.1">
    <property type="nucleotide sequence ID" value="NZ_RAXU01000008.1"/>
</dbReference>
<comment type="caution">
    <text evidence="2">The sequence shown here is derived from an EMBL/GenBank/DDBJ whole genome shotgun (WGS) entry which is preliminary data.</text>
</comment>
<evidence type="ECO:0000313" key="2">
    <source>
        <dbReference type="EMBL" id="RKG33857.1"/>
    </source>
</evidence>
<dbReference type="Pfam" id="PF00534">
    <property type="entry name" value="Glycos_transf_1"/>
    <property type="match status" value="1"/>
</dbReference>
<accession>A0A3A8EFZ9</accession>
<dbReference type="GO" id="GO:1901135">
    <property type="term" value="P:carbohydrate derivative metabolic process"/>
    <property type="evidence" value="ECO:0007669"/>
    <property type="project" value="UniProtKB-ARBA"/>
</dbReference>
<organism evidence="2 3">
    <name type="scientific">Acinetobacter guerrae</name>
    <dbReference type="NCBI Taxonomy" id="1843371"/>
    <lineage>
        <taxon>Bacteria</taxon>
        <taxon>Pseudomonadati</taxon>
        <taxon>Pseudomonadota</taxon>
        <taxon>Gammaproteobacteria</taxon>
        <taxon>Moraxellales</taxon>
        <taxon>Moraxellaceae</taxon>
        <taxon>Acinetobacter</taxon>
    </lineage>
</organism>
<proteinExistence type="predicted"/>
<protein>
    <submittedName>
        <fullName evidence="2">Glycosyltransferase</fullName>
    </submittedName>
</protein>
<gene>
    <name evidence="2" type="ORF">D7V21_08100</name>
</gene>
<name>A0A3A8EFZ9_9GAMM</name>
<dbReference type="PANTHER" id="PTHR12526:SF630">
    <property type="entry name" value="GLYCOSYLTRANSFERASE"/>
    <property type="match status" value="1"/>
</dbReference>
<feature type="domain" description="Glycosyl transferase family 1" evidence="1">
    <location>
        <begin position="193"/>
        <end position="349"/>
    </location>
</feature>